<sequence length="67" mass="8006">QAYFKMDNVLIDDRRIHVDFSQSVAKAKWDYYKKQRRLKVKRPPRSPPPRPSLSSSSVSLKKFKSRR</sequence>
<evidence type="ECO:0000256" key="3">
    <source>
        <dbReference type="SAM" id="MobiDB-lite"/>
    </source>
</evidence>
<dbReference type="Proteomes" id="UP000676336">
    <property type="component" value="Unassembled WGS sequence"/>
</dbReference>
<gene>
    <name evidence="4" type="ORF">SMN809_LOCUS41302</name>
</gene>
<organism evidence="4 5">
    <name type="scientific">Rotaria magnacalcarata</name>
    <dbReference type="NCBI Taxonomy" id="392030"/>
    <lineage>
        <taxon>Eukaryota</taxon>
        <taxon>Metazoa</taxon>
        <taxon>Spiralia</taxon>
        <taxon>Gnathifera</taxon>
        <taxon>Rotifera</taxon>
        <taxon>Eurotatoria</taxon>
        <taxon>Bdelloidea</taxon>
        <taxon>Philodinida</taxon>
        <taxon>Philodinidae</taxon>
        <taxon>Rotaria</taxon>
    </lineage>
</organism>
<dbReference type="PANTHER" id="PTHR45843:SF1">
    <property type="entry name" value="PEPTIDYL-PROLYL CIS-TRANS ISOMERASE-LIKE 4"/>
    <property type="match status" value="1"/>
</dbReference>
<evidence type="ECO:0000313" key="5">
    <source>
        <dbReference type="Proteomes" id="UP000676336"/>
    </source>
</evidence>
<keyword evidence="2" id="KW-0539">Nucleus</keyword>
<comment type="caution">
    <text evidence="4">The sequence shown here is derived from an EMBL/GenBank/DDBJ whole genome shotgun (WGS) entry which is preliminary data.</text>
</comment>
<evidence type="ECO:0000256" key="1">
    <source>
        <dbReference type="ARBA" id="ARBA00004123"/>
    </source>
</evidence>
<dbReference type="GO" id="GO:0005634">
    <property type="term" value="C:nucleus"/>
    <property type="evidence" value="ECO:0007669"/>
    <property type="project" value="UniProtKB-SubCell"/>
</dbReference>
<proteinExistence type="predicted"/>
<accession>A0A8S2ZRQ0</accession>
<dbReference type="AlphaFoldDB" id="A0A8S2ZRQ0"/>
<dbReference type="EMBL" id="CAJOBI010116172">
    <property type="protein sequence ID" value="CAF4655950.1"/>
    <property type="molecule type" value="Genomic_DNA"/>
</dbReference>
<feature type="compositionally biased region" description="Basic residues" evidence="3">
    <location>
        <begin position="35"/>
        <end position="44"/>
    </location>
</feature>
<evidence type="ECO:0000256" key="2">
    <source>
        <dbReference type="ARBA" id="ARBA00023242"/>
    </source>
</evidence>
<feature type="non-terminal residue" evidence="4">
    <location>
        <position position="1"/>
    </location>
</feature>
<dbReference type="InterPro" id="IPR035542">
    <property type="entry name" value="CRIP"/>
</dbReference>
<evidence type="ECO:0000313" key="4">
    <source>
        <dbReference type="EMBL" id="CAF4655950.1"/>
    </source>
</evidence>
<name>A0A8S2ZRQ0_9BILA</name>
<feature type="region of interest" description="Disordered" evidence="3">
    <location>
        <begin position="35"/>
        <end position="67"/>
    </location>
</feature>
<protein>
    <submittedName>
        <fullName evidence="4">Uncharacterized protein</fullName>
    </submittedName>
</protein>
<reference evidence="4" key="1">
    <citation type="submission" date="2021-02" db="EMBL/GenBank/DDBJ databases">
        <authorList>
            <person name="Nowell W R."/>
        </authorList>
    </citation>
    <scope>NUCLEOTIDE SEQUENCE</scope>
</reference>
<dbReference type="PANTHER" id="PTHR45843">
    <property type="entry name" value="PEPTIDYL-PROLYL CIS-TRANS ISOMERASE-LIKE 4"/>
    <property type="match status" value="1"/>
</dbReference>
<comment type="subcellular location">
    <subcellularLocation>
        <location evidence="1">Nucleus</location>
    </subcellularLocation>
</comment>